<accession>A0A413T5P5</accession>
<evidence type="ECO:0000313" key="6">
    <source>
        <dbReference type="Proteomes" id="UP000284779"/>
    </source>
</evidence>
<evidence type="ECO:0000313" key="5">
    <source>
        <dbReference type="Proteomes" id="UP000284598"/>
    </source>
</evidence>
<dbReference type="AlphaFoldDB" id="A0A413T5P5"/>
<dbReference type="Pfam" id="PF19601">
    <property type="entry name" value="DUF6106"/>
    <property type="match status" value="1"/>
</dbReference>
<gene>
    <name evidence="4" type="ORF">DW918_08265</name>
    <name evidence="3" type="ORF">DW929_01270</name>
    <name evidence="2" type="ORF">DW944_03125</name>
</gene>
<evidence type="ECO:0000313" key="7">
    <source>
        <dbReference type="Proteomes" id="UP000285740"/>
    </source>
</evidence>
<keyword evidence="1" id="KW-0812">Transmembrane</keyword>
<dbReference type="EMBL" id="QSFD01000002">
    <property type="protein sequence ID" value="RHA20143.1"/>
    <property type="molecule type" value="Genomic_DNA"/>
</dbReference>
<dbReference type="EMBL" id="QSFO01000001">
    <property type="protein sequence ID" value="RHA57485.1"/>
    <property type="molecule type" value="Genomic_DNA"/>
</dbReference>
<evidence type="ECO:0000256" key="1">
    <source>
        <dbReference type="SAM" id="Phobius"/>
    </source>
</evidence>
<dbReference type="InterPro" id="IPR046088">
    <property type="entry name" value="DUF6106"/>
</dbReference>
<evidence type="ECO:0000313" key="2">
    <source>
        <dbReference type="EMBL" id="RHA20143.1"/>
    </source>
</evidence>
<keyword evidence="1" id="KW-0472">Membrane</keyword>
<evidence type="ECO:0000313" key="4">
    <source>
        <dbReference type="EMBL" id="RHA79332.1"/>
    </source>
</evidence>
<sequence length="164" mass="18786">MDEIFVERIVKRKIDIKGMLLRVLAVVLTVLSLCTILFLGMLGVTLTILFAYLTYLVWAYTSVEYEYSFLNTELTIEKIMGQRKRKHVDEFDIKQAEIIAPAVSDEIKSRVGNIVTFDYSTGYGSSDLYSMITNTDKGTVQVLFNADEKLIEAMRHMRPSIVKR</sequence>
<evidence type="ECO:0000313" key="3">
    <source>
        <dbReference type="EMBL" id="RHA57485.1"/>
    </source>
</evidence>
<dbReference type="RefSeq" id="WP_117900501.1">
    <property type="nucleotide sequence ID" value="NZ_CAUBDO010000040.1"/>
</dbReference>
<dbReference type="Proteomes" id="UP000284779">
    <property type="component" value="Unassembled WGS sequence"/>
</dbReference>
<protein>
    <recommendedName>
        <fullName evidence="8">DUF304 domain-containing protein</fullName>
    </recommendedName>
</protein>
<feature type="transmembrane region" description="Helical" evidence="1">
    <location>
        <begin position="20"/>
        <end position="53"/>
    </location>
</feature>
<reference evidence="5 6" key="1">
    <citation type="submission" date="2018-08" db="EMBL/GenBank/DDBJ databases">
        <title>A genome reference for cultivated species of the human gut microbiota.</title>
        <authorList>
            <person name="Zou Y."/>
            <person name="Xue W."/>
            <person name="Luo G."/>
        </authorList>
    </citation>
    <scope>NUCLEOTIDE SEQUENCE [LARGE SCALE GENOMIC DNA]</scope>
    <source>
        <strain evidence="4 7">AM42-30</strain>
        <strain evidence="3 5">AM43-2</strain>
        <strain evidence="2 6">AM44-11BH</strain>
    </source>
</reference>
<dbReference type="Proteomes" id="UP000284598">
    <property type="component" value="Unassembled WGS sequence"/>
</dbReference>
<proteinExistence type="predicted"/>
<name>A0A413T5P5_9FIRM</name>
<dbReference type="EMBL" id="QSFV01000027">
    <property type="protein sequence ID" value="RHA79332.1"/>
    <property type="molecule type" value="Genomic_DNA"/>
</dbReference>
<evidence type="ECO:0008006" key="8">
    <source>
        <dbReference type="Google" id="ProtNLM"/>
    </source>
</evidence>
<keyword evidence="6" id="KW-1185">Reference proteome</keyword>
<organism evidence="4 7">
    <name type="scientific">Eubacterium ventriosum</name>
    <dbReference type="NCBI Taxonomy" id="39496"/>
    <lineage>
        <taxon>Bacteria</taxon>
        <taxon>Bacillati</taxon>
        <taxon>Bacillota</taxon>
        <taxon>Clostridia</taxon>
        <taxon>Eubacteriales</taxon>
        <taxon>Eubacteriaceae</taxon>
        <taxon>Eubacterium</taxon>
    </lineage>
</organism>
<dbReference type="Proteomes" id="UP000285740">
    <property type="component" value="Unassembled WGS sequence"/>
</dbReference>
<comment type="caution">
    <text evidence="4">The sequence shown here is derived from an EMBL/GenBank/DDBJ whole genome shotgun (WGS) entry which is preliminary data.</text>
</comment>
<keyword evidence="1" id="KW-1133">Transmembrane helix</keyword>